<reference evidence="2 3" key="1">
    <citation type="journal article" date="2014" name="Curr. Biol.">
        <title>The genome of the clonal raider ant Cerapachys biroi.</title>
        <authorList>
            <person name="Oxley P.R."/>
            <person name="Ji L."/>
            <person name="Fetter-Pruneda I."/>
            <person name="McKenzie S.K."/>
            <person name="Li C."/>
            <person name="Hu H."/>
            <person name="Zhang G."/>
            <person name="Kronauer D.J."/>
        </authorList>
    </citation>
    <scope>NUCLEOTIDE SEQUENCE [LARGE SCALE GENOMIC DNA]</scope>
</reference>
<feature type="compositionally biased region" description="Gly residues" evidence="1">
    <location>
        <begin position="14"/>
        <end position="27"/>
    </location>
</feature>
<proteinExistence type="predicted"/>
<dbReference type="STRING" id="2015173.A0A026W264"/>
<keyword evidence="3" id="KW-1185">Reference proteome</keyword>
<evidence type="ECO:0000313" key="3">
    <source>
        <dbReference type="Proteomes" id="UP000053097"/>
    </source>
</evidence>
<accession>A0A026W264</accession>
<sequence>METVGKQVQVVSGLGVGGPVGPVGPVGGDLHHHHHPHPHALPPHPHPHPHGHPHGSHGHSLVGATSNPGRGQAQPPASHNQHVPARSTPVQLHR</sequence>
<dbReference type="Proteomes" id="UP000053097">
    <property type="component" value="Unassembled WGS sequence"/>
</dbReference>
<dbReference type="EMBL" id="KK107502">
    <property type="protein sequence ID" value="EZA49686.1"/>
    <property type="molecule type" value="Genomic_DNA"/>
</dbReference>
<dbReference type="AlphaFoldDB" id="A0A026W264"/>
<feature type="compositionally biased region" description="Polar residues" evidence="1">
    <location>
        <begin position="64"/>
        <end position="81"/>
    </location>
</feature>
<feature type="region of interest" description="Disordered" evidence="1">
    <location>
        <begin position="1"/>
        <end position="94"/>
    </location>
</feature>
<evidence type="ECO:0000313" key="2">
    <source>
        <dbReference type="EMBL" id="EZA49686.1"/>
    </source>
</evidence>
<protein>
    <submittedName>
        <fullName evidence="2">Uncharacterized protein</fullName>
    </submittedName>
</protein>
<gene>
    <name evidence="2" type="ORF">X777_11772</name>
</gene>
<dbReference type="OMA" id="MTHHSES"/>
<evidence type="ECO:0000256" key="1">
    <source>
        <dbReference type="SAM" id="MobiDB-lite"/>
    </source>
</evidence>
<feature type="compositionally biased region" description="Basic residues" evidence="1">
    <location>
        <begin position="45"/>
        <end position="57"/>
    </location>
</feature>
<name>A0A026W264_OOCBI</name>
<organism evidence="2 3">
    <name type="scientific">Ooceraea biroi</name>
    <name type="common">Clonal raider ant</name>
    <name type="synonym">Cerapachys biroi</name>
    <dbReference type="NCBI Taxonomy" id="2015173"/>
    <lineage>
        <taxon>Eukaryota</taxon>
        <taxon>Metazoa</taxon>
        <taxon>Ecdysozoa</taxon>
        <taxon>Arthropoda</taxon>
        <taxon>Hexapoda</taxon>
        <taxon>Insecta</taxon>
        <taxon>Pterygota</taxon>
        <taxon>Neoptera</taxon>
        <taxon>Endopterygota</taxon>
        <taxon>Hymenoptera</taxon>
        <taxon>Apocrita</taxon>
        <taxon>Aculeata</taxon>
        <taxon>Formicoidea</taxon>
        <taxon>Formicidae</taxon>
        <taxon>Dorylinae</taxon>
        <taxon>Ooceraea</taxon>
    </lineage>
</organism>